<evidence type="ECO:0000256" key="2">
    <source>
        <dbReference type="ARBA" id="ARBA00022692"/>
    </source>
</evidence>
<accession>A0A931GZS0</accession>
<evidence type="ECO:0000313" key="8">
    <source>
        <dbReference type="Proteomes" id="UP000628448"/>
    </source>
</evidence>
<evidence type="ECO:0000313" key="7">
    <source>
        <dbReference type="EMBL" id="MBG9378375.1"/>
    </source>
</evidence>
<dbReference type="AlphaFoldDB" id="A0A931GZS0"/>
<evidence type="ECO:0000256" key="1">
    <source>
        <dbReference type="ARBA" id="ARBA00004167"/>
    </source>
</evidence>
<feature type="compositionally biased region" description="Low complexity" evidence="5">
    <location>
        <begin position="130"/>
        <end position="143"/>
    </location>
</feature>
<dbReference type="Proteomes" id="UP000628448">
    <property type="component" value="Unassembled WGS sequence"/>
</dbReference>
<feature type="transmembrane region" description="Helical" evidence="6">
    <location>
        <begin position="20"/>
        <end position="40"/>
    </location>
</feature>
<feature type="compositionally biased region" description="Polar residues" evidence="5">
    <location>
        <begin position="185"/>
        <end position="195"/>
    </location>
</feature>
<gene>
    <name evidence="7" type="ORF">I5907_19205</name>
</gene>
<organism evidence="7 8">
    <name type="scientific">Panacibacter microcysteis</name>
    <dbReference type="NCBI Taxonomy" id="2793269"/>
    <lineage>
        <taxon>Bacteria</taxon>
        <taxon>Pseudomonadati</taxon>
        <taxon>Bacteroidota</taxon>
        <taxon>Chitinophagia</taxon>
        <taxon>Chitinophagales</taxon>
        <taxon>Chitinophagaceae</taxon>
        <taxon>Panacibacter</taxon>
    </lineage>
</organism>
<name>A0A931GZS0_9BACT</name>
<evidence type="ECO:0000256" key="3">
    <source>
        <dbReference type="ARBA" id="ARBA00022989"/>
    </source>
</evidence>
<keyword evidence="4 6" id="KW-0472">Membrane</keyword>
<keyword evidence="8" id="KW-1185">Reference proteome</keyword>
<comment type="subcellular location">
    <subcellularLocation>
        <location evidence="1">Membrane</location>
        <topology evidence="1">Single-pass membrane protein</topology>
    </subcellularLocation>
</comment>
<feature type="compositionally biased region" description="Low complexity" evidence="5">
    <location>
        <begin position="77"/>
        <end position="98"/>
    </location>
</feature>
<dbReference type="RefSeq" id="WP_196992410.1">
    <property type="nucleotide sequence ID" value="NZ_JADWYR010000002.1"/>
</dbReference>
<reference evidence="7" key="1">
    <citation type="submission" date="2020-11" db="EMBL/GenBank/DDBJ databases">
        <title>Bacterial whole genome sequence for Panacibacter sp. DH6.</title>
        <authorList>
            <person name="Le V."/>
            <person name="Ko S."/>
            <person name="Ahn C.-Y."/>
            <person name="Oh H.-M."/>
        </authorList>
    </citation>
    <scope>NUCLEOTIDE SEQUENCE</scope>
    <source>
        <strain evidence="7">DH6</strain>
    </source>
</reference>
<dbReference type="SUPFAM" id="SSF74653">
    <property type="entry name" value="TolA/TonB C-terminal domain"/>
    <property type="match status" value="1"/>
</dbReference>
<evidence type="ECO:0000256" key="6">
    <source>
        <dbReference type="SAM" id="Phobius"/>
    </source>
</evidence>
<feature type="compositionally biased region" description="Polar residues" evidence="5">
    <location>
        <begin position="155"/>
        <end position="172"/>
    </location>
</feature>
<dbReference type="NCBIfam" id="TIGR01352">
    <property type="entry name" value="tonB_Cterm"/>
    <property type="match status" value="1"/>
</dbReference>
<dbReference type="EMBL" id="JADWYR010000002">
    <property type="protein sequence ID" value="MBG9378375.1"/>
    <property type="molecule type" value="Genomic_DNA"/>
</dbReference>
<dbReference type="Gene3D" id="3.30.1150.10">
    <property type="match status" value="1"/>
</dbReference>
<protein>
    <submittedName>
        <fullName evidence="7">TonB family protein</fullName>
    </submittedName>
</protein>
<evidence type="ECO:0000256" key="5">
    <source>
        <dbReference type="SAM" id="MobiDB-lite"/>
    </source>
</evidence>
<comment type="caution">
    <text evidence="7">The sequence shown here is derived from an EMBL/GenBank/DDBJ whole genome shotgun (WGS) entry which is preliminary data.</text>
</comment>
<sequence length="291" mass="30722">MTSMQQQHSEFERQKNIKALSYTTIITAAIFLLFLISWTIPQPAVPIVDEGIEVNLGNSETGLGDVPPQVPGEMSDAEQTTVAAPQTTQAEAETQPEVADNDEPDAPPVRTSPKPEVKKNPVKEENTTAKTTTSKPVVNTPPKVVKPKAVYAGGKTSNGTGNNADSYNNAKNQGIAGGTGDQGKPNGNPNSDSYTGNGGRGNGGVNITSGLSGRRTIGGTRFEDSYKYGGIVYVNVTVDENGNVLSATIKQGSPFADINAIAQRRAKQIKFSKGTETQTGTIQIKFENPKG</sequence>
<keyword evidence="2 6" id="KW-0812">Transmembrane</keyword>
<keyword evidence="3 6" id="KW-1133">Transmembrane helix</keyword>
<evidence type="ECO:0000256" key="4">
    <source>
        <dbReference type="ARBA" id="ARBA00023136"/>
    </source>
</evidence>
<proteinExistence type="predicted"/>
<feature type="region of interest" description="Disordered" evidence="5">
    <location>
        <begin position="59"/>
        <end position="207"/>
    </location>
</feature>
<dbReference type="InterPro" id="IPR006260">
    <property type="entry name" value="TonB/TolA_C"/>
</dbReference>
<dbReference type="GO" id="GO:0016020">
    <property type="term" value="C:membrane"/>
    <property type="evidence" value="ECO:0007669"/>
    <property type="project" value="UniProtKB-SubCell"/>
</dbReference>
<feature type="compositionally biased region" description="Basic and acidic residues" evidence="5">
    <location>
        <begin position="113"/>
        <end position="127"/>
    </location>
</feature>